<organism evidence="3 4">
    <name type="scientific">Ohessyouella blattaphilus</name>
    <dbReference type="NCBI Taxonomy" id="2949333"/>
    <lineage>
        <taxon>Bacteria</taxon>
        <taxon>Bacillati</taxon>
        <taxon>Bacillota</taxon>
        <taxon>Clostridia</taxon>
        <taxon>Lachnospirales</taxon>
        <taxon>Lachnospiraceae</taxon>
        <taxon>Ohessyouella</taxon>
    </lineage>
</organism>
<sequence>MKKRAFSTIGIALLVATLALQGFAGTVTAIIAFITTLNSSGGDVMNATLEITMKLNTLLSVLGECIALLIFRVMTKGVIGVTAPKKKMSTRSLYLLGVACYGTSILLATFGGALNQFLQKLLKGSEAVGETTQIVSTMLDKTPLFLTILTVGILGPVIEELLFRKALIDKLRPFGYTTSILLSGLLFGAFHMNFEQFFYAAFIGVLLGAIYYKTGDIKYSIIIHIVFNSFNIFVSQAATLNETAVTIIQNVFVLIGLLFFLIMGIKYLRQRPQEESVPVTKKEIFINGGMLAYLICCLLGMIGTGLIL</sequence>
<evidence type="ECO:0000259" key="2">
    <source>
        <dbReference type="Pfam" id="PF02517"/>
    </source>
</evidence>
<feature type="transmembrane region" description="Helical" evidence="1">
    <location>
        <begin position="219"/>
        <end position="238"/>
    </location>
</feature>
<comment type="caution">
    <text evidence="3">The sequence shown here is derived from an EMBL/GenBank/DDBJ whole genome shotgun (WGS) entry which is preliminary data.</text>
</comment>
<name>A0ABT1EJ65_9FIRM</name>
<dbReference type="PANTHER" id="PTHR36435">
    <property type="entry name" value="SLR1288 PROTEIN"/>
    <property type="match status" value="1"/>
</dbReference>
<gene>
    <name evidence="3" type="ORF">NK118_06035</name>
</gene>
<proteinExistence type="predicted"/>
<dbReference type="Proteomes" id="UP001523565">
    <property type="component" value="Unassembled WGS sequence"/>
</dbReference>
<feature type="transmembrane region" description="Helical" evidence="1">
    <location>
        <begin position="53"/>
        <end position="71"/>
    </location>
</feature>
<feature type="transmembrane region" description="Helical" evidence="1">
    <location>
        <begin position="144"/>
        <end position="162"/>
    </location>
</feature>
<keyword evidence="1" id="KW-0812">Transmembrane</keyword>
<dbReference type="InterPro" id="IPR003675">
    <property type="entry name" value="Rce1/LyrA-like_dom"/>
</dbReference>
<keyword evidence="3" id="KW-0378">Hydrolase</keyword>
<evidence type="ECO:0000313" key="3">
    <source>
        <dbReference type="EMBL" id="MCP1109812.1"/>
    </source>
</evidence>
<keyword evidence="1" id="KW-0472">Membrane</keyword>
<keyword evidence="4" id="KW-1185">Reference proteome</keyword>
<dbReference type="InterPro" id="IPR052710">
    <property type="entry name" value="CAAX_protease"/>
</dbReference>
<feature type="transmembrane region" description="Helical" evidence="1">
    <location>
        <begin position="244"/>
        <end position="263"/>
    </location>
</feature>
<accession>A0ABT1EJ65</accession>
<dbReference type="PANTHER" id="PTHR36435:SF1">
    <property type="entry name" value="CAAX AMINO TERMINAL PROTEASE FAMILY PROTEIN"/>
    <property type="match status" value="1"/>
</dbReference>
<feature type="transmembrane region" description="Helical" evidence="1">
    <location>
        <begin position="196"/>
        <end position="212"/>
    </location>
</feature>
<keyword evidence="1" id="KW-1133">Transmembrane helix</keyword>
<feature type="transmembrane region" description="Helical" evidence="1">
    <location>
        <begin position="174"/>
        <end position="190"/>
    </location>
</feature>
<dbReference type="Pfam" id="PF02517">
    <property type="entry name" value="Rce1-like"/>
    <property type="match status" value="1"/>
</dbReference>
<dbReference type="EMBL" id="JAMZFV010000006">
    <property type="protein sequence ID" value="MCP1109812.1"/>
    <property type="molecule type" value="Genomic_DNA"/>
</dbReference>
<feature type="transmembrane region" description="Helical" evidence="1">
    <location>
        <begin position="284"/>
        <end position="307"/>
    </location>
</feature>
<reference evidence="3 4" key="1">
    <citation type="journal article" date="2022" name="Genome Biol. Evol.">
        <title>Host diet, physiology and behaviors set the stage for Lachnospiraceae cladogenesis.</title>
        <authorList>
            <person name="Vera-Ponce De Leon A."/>
            <person name="Schneider M."/>
            <person name="Jahnes B.C."/>
            <person name="Sadowski V."/>
            <person name="Camuy-Velez L.A."/>
            <person name="Duan J."/>
            <person name="Sabree Z.L."/>
        </authorList>
    </citation>
    <scope>NUCLEOTIDE SEQUENCE [LARGE SCALE GENOMIC DNA]</scope>
    <source>
        <strain evidence="3 4">PAL227</strain>
    </source>
</reference>
<dbReference type="RefSeq" id="WP_262068693.1">
    <property type="nucleotide sequence ID" value="NZ_JAMXOC010000006.1"/>
</dbReference>
<dbReference type="GO" id="GO:0008237">
    <property type="term" value="F:metallopeptidase activity"/>
    <property type="evidence" value="ECO:0007669"/>
    <property type="project" value="UniProtKB-KW"/>
</dbReference>
<keyword evidence="3" id="KW-0482">Metalloprotease</keyword>
<feature type="domain" description="CAAX prenyl protease 2/Lysostaphin resistance protein A-like" evidence="2">
    <location>
        <begin position="144"/>
        <end position="229"/>
    </location>
</feature>
<evidence type="ECO:0000313" key="4">
    <source>
        <dbReference type="Proteomes" id="UP001523565"/>
    </source>
</evidence>
<protein>
    <submittedName>
        <fullName evidence="3">CPBP family intramembrane metalloprotease</fullName>
    </submittedName>
</protein>
<keyword evidence="3" id="KW-0645">Protease</keyword>
<evidence type="ECO:0000256" key="1">
    <source>
        <dbReference type="SAM" id="Phobius"/>
    </source>
</evidence>
<feature type="transmembrane region" description="Helical" evidence="1">
    <location>
        <begin position="92"/>
        <end position="114"/>
    </location>
</feature>